<name>A0A4R2KWG4_9GAMM</name>
<sequence>MAALLKLFLDIALLRRGPQDVPASPVLCGLALLAYAALGFLLFAVGASPLIAAGQTVLDLVLLTGVVRTLLAAHGHRARFRQTFTALTGTGALFALAGLPLTLWLLETGPTPDAPALPSTLYLMLVLWSVVVMGHVLRHALGVSRGVGLAYAFGYLVVSVVVMTALFPQLG</sequence>
<gene>
    <name evidence="2" type="ORF">EV699_12239</name>
</gene>
<comment type="caution">
    <text evidence="2">The sequence shown here is derived from an EMBL/GenBank/DDBJ whole genome shotgun (WGS) entry which is preliminary data.</text>
</comment>
<dbReference type="Proteomes" id="UP000295765">
    <property type="component" value="Unassembled WGS sequence"/>
</dbReference>
<reference evidence="2 3" key="1">
    <citation type="submission" date="2019-03" db="EMBL/GenBank/DDBJ databases">
        <title>Genomic Encyclopedia of Type Strains, Phase IV (KMG-IV): sequencing the most valuable type-strain genomes for metagenomic binning, comparative biology and taxonomic classification.</title>
        <authorList>
            <person name="Goeker M."/>
        </authorList>
    </citation>
    <scope>NUCLEOTIDE SEQUENCE [LARGE SCALE GENOMIC DNA]</scope>
    <source>
        <strain evidence="2 3">DSM 25287</strain>
    </source>
</reference>
<evidence type="ECO:0008006" key="4">
    <source>
        <dbReference type="Google" id="ProtNLM"/>
    </source>
</evidence>
<keyword evidence="3" id="KW-1185">Reference proteome</keyword>
<keyword evidence="1" id="KW-0472">Membrane</keyword>
<evidence type="ECO:0000256" key="1">
    <source>
        <dbReference type="SAM" id="Phobius"/>
    </source>
</evidence>
<keyword evidence="1" id="KW-1133">Transmembrane helix</keyword>
<feature type="transmembrane region" description="Helical" evidence="1">
    <location>
        <begin position="149"/>
        <end position="167"/>
    </location>
</feature>
<feature type="transmembrane region" description="Helical" evidence="1">
    <location>
        <begin position="117"/>
        <end position="137"/>
    </location>
</feature>
<protein>
    <recommendedName>
        <fullName evidence="4">Yip1-like protein</fullName>
    </recommendedName>
</protein>
<dbReference type="OrthoDB" id="6717649at2"/>
<feature type="transmembrane region" description="Helical" evidence="1">
    <location>
        <begin position="83"/>
        <end position="105"/>
    </location>
</feature>
<evidence type="ECO:0000313" key="2">
    <source>
        <dbReference type="EMBL" id="TCO78871.1"/>
    </source>
</evidence>
<dbReference type="AlphaFoldDB" id="A0A4R2KWG4"/>
<keyword evidence="1" id="KW-0812">Transmembrane</keyword>
<accession>A0A4R2KWG4</accession>
<dbReference type="EMBL" id="SLWY01000022">
    <property type="protein sequence ID" value="TCO78871.1"/>
    <property type="molecule type" value="Genomic_DNA"/>
</dbReference>
<evidence type="ECO:0000313" key="3">
    <source>
        <dbReference type="Proteomes" id="UP000295765"/>
    </source>
</evidence>
<feature type="transmembrane region" description="Helical" evidence="1">
    <location>
        <begin position="50"/>
        <end position="71"/>
    </location>
</feature>
<organism evidence="2 3">
    <name type="scientific">Plasticicumulans lactativorans</name>
    <dbReference type="NCBI Taxonomy" id="1133106"/>
    <lineage>
        <taxon>Bacteria</taxon>
        <taxon>Pseudomonadati</taxon>
        <taxon>Pseudomonadota</taxon>
        <taxon>Gammaproteobacteria</taxon>
        <taxon>Candidatus Competibacteraceae</taxon>
        <taxon>Plasticicumulans</taxon>
    </lineage>
</organism>
<proteinExistence type="predicted"/>
<feature type="transmembrane region" description="Helical" evidence="1">
    <location>
        <begin position="21"/>
        <end position="44"/>
    </location>
</feature>
<dbReference type="RefSeq" id="WP_132545068.1">
    <property type="nucleotide sequence ID" value="NZ_SLWY01000022.1"/>
</dbReference>